<dbReference type="Gene3D" id="3.40.30.10">
    <property type="entry name" value="Glutaredoxin"/>
    <property type="match status" value="1"/>
</dbReference>
<name>A0ABP0GEM7_CLALP</name>
<sequence>MNICCYNLLLFFFVGFLRSTFSFQYITNEEFLEKRESLSGICVLIMHGFTASLDDALRNLQELSETTKELGFDFLALDCTVTDSDICLTQSKKSERLLLFKEGKLLGELALNEINTPKQARSCLLDILSHKVFHLISSKEDWRNLKRRCLKNLNIVFAYVNDTGENLHRFLALESIKFHGKIQFAYTTDHALTCSLFPEDDVDSHGTIWLSLCDDDVQNNDCITVRYSGVLSQSSLNVALMALTSPRTLKVDENVPESTISEFINSAAYDKMDIVMLIPSIQKFTKTLQLAHNACSRTVGQVRCLVVKADADIEGVSDFVLDNRIYLSLLSMEGEVNDLNVGHLFAETADEILYHWQRLVAIRTNGENSYPDLSENHDKYEPDEWKTVYEKQDDPIAHSIHSSKSFHDFYLYDYKTIPRLSDVDYENLIASPNFAVILFTLEFNAKSLAVLSIFAHIHREYQVLDQFSPLHRVECYDWPDICQKIGFTTFPQMVFYHTNGPRVAHEYNGMWTSAEMQKGIKLHSVAWPVVVHTKIDLLNLLEDKIDYMFGVFLTADAKKIFMKAALEWNHQYLFVVVQGNAAYYFEHLLDSPSLKENIIIGRSNRTFKTFIRFVSNNDIVNYLSNAFRDELFQELTVSNFAEIIGHMKKSLFIQYKNITAIENESANTLSKLLTDFASVYKDLANFVWVDISPGSPGEYIYLMHTEGNGDNIQVAFLNNQKNISLQSFNKILDPNIVGQWIERCLSGTAKVSFNMIGHSWEPHLPGHDYLQYMLNEGTLPIDENNAKYGEEDQEFKTFLGRSSFKTGKISRDVRQDLLERDYEYSPLSRDEL</sequence>
<evidence type="ECO:0000313" key="2">
    <source>
        <dbReference type="EMBL" id="CAK8689403.1"/>
    </source>
</evidence>
<evidence type="ECO:0000313" key="3">
    <source>
        <dbReference type="Proteomes" id="UP001642483"/>
    </source>
</evidence>
<dbReference type="InterPro" id="IPR040090">
    <property type="entry name" value="TXNDC16"/>
</dbReference>
<dbReference type="PANTHER" id="PTHR22699">
    <property type="entry name" value="THIOREDOXIN DOMAIN-CONTAINING PROTEIN 16"/>
    <property type="match status" value="1"/>
</dbReference>
<evidence type="ECO:0008006" key="4">
    <source>
        <dbReference type="Google" id="ProtNLM"/>
    </source>
</evidence>
<dbReference type="PANTHER" id="PTHR22699:SF1">
    <property type="entry name" value="THIOREDOXIN DOMAIN-CONTAINING PROTEIN 16"/>
    <property type="match status" value="1"/>
</dbReference>
<keyword evidence="1" id="KW-0732">Signal</keyword>
<feature type="signal peptide" evidence="1">
    <location>
        <begin position="1"/>
        <end position="19"/>
    </location>
</feature>
<proteinExistence type="predicted"/>
<keyword evidence="3" id="KW-1185">Reference proteome</keyword>
<organism evidence="2 3">
    <name type="scientific">Clavelina lepadiformis</name>
    <name type="common">Light-bulb sea squirt</name>
    <name type="synonym">Ascidia lepadiformis</name>
    <dbReference type="NCBI Taxonomy" id="159417"/>
    <lineage>
        <taxon>Eukaryota</taxon>
        <taxon>Metazoa</taxon>
        <taxon>Chordata</taxon>
        <taxon>Tunicata</taxon>
        <taxon>Ascidiacea</taxon>
        <taxon>Aplousobranchia</taxon>
        <taxon>Clavelinidae</taxon>
        <taxon>Clavelina</taxon>
    </lineage>
</organism>
<dbReference type="Proteomes" id="UP001642483">
    <property type="component" value="Unassembled WGS sequence"/>
</dbReference>
<dbReference type="InterPro" id="IPR036249">
    <property type="entry name" value="Thioredoxin-like_sf"/>
</dbReference>
<dbReference type="EMBL" id="CAWYQH010000108">
    <property type="protein sequence ID" value="CAK8689403.1"/>
    <property type="molecule type" value="Genomic_DNA"/>
</dbReference>
<feature type="chain" id="PRO_5046413485" description="Thioredoxin domain-containing protein" evidence="1">
    <location>
        <begin position="20"/>
        <end position="832"/>
    </location>
</feature>
<comment type="caution">
    <text evidence="2">The sequence shown here is derived from an EMBL/GenBank/DDBJ whole genome shotgun (WGS) entry which is preliminary data.</text>
</comment>
<reference evidence="2 3" key="1">
    <citation type="submission" date="2024-02" db="EMBL/GenBank/DDBJ databases">
        <authorList>
            <person name="Daric V."/>
            <person name="Darras S."/>
        </authorList>
    </citation>
    <scope>NUCLEOTIDE SEQUENCE [LARGE SCALE GENOMIC DNA]</scope>
</reference>
<accession>A0ABP0GEM7</accession>
<evidence type="ECO:0000256" key="1">
    <source>
        <dbReference type="SAM" id="SignalP"/>
    </source>
</evidence>
<dbReference type="SUPFAM" id="SSF52833">
    <property type="entry name" value="Thioredoxin-like"/>
    <property type="match status" value="1"/>
</dbReference>
<protein>
    <recommendedName>
        <fullName evidence="4">Thioredoxin domain-containing protein</fullName>
    </recommendedName>
</protein>
<gene>
    <name evidence="2" type="ORF">CVLEPA_LOCUS21419</name>
</gene>